<evidence type="ECO:0000313" key="2">
    <source>
        <dbReference type="Proteomes" id="UP000251647"/>
    </source>
</evidence>
<name>A0A2T3QMU7_PHODM</name>
<dbReference type="Proteomes" id="UP000251647">
    <property type="component" value="Unassembled WGS sequence"/>
</dbReference>
<dbReference type="AlphaFoldDB" id="A0A2T3QMU7"/>
<dbReference type="RefSeq" id="WP_036765569.1">
    <property type="nucleotide sequence ID" value="NZ_PYOG01000003.1"/>
</dbReference>
<accession>A0A2T3QMU7</accession>
<protein>
    <submittedName>
        <fullName evidence="1">Phage-related protein</fullName>
    </submittedName>
</protein>
<dbReference type="InterPro" id="IPR009241">
    <property type="entry name" value="HigB-like"/>
</dbReference>
<dbReference type="EMBL" id="UATL01000005">
    <property type="protein sequence ID" value="SPY44676.1"/>
    <property type="molecule type" value="Genomic_DNA"/>
</dbReference>
<sequence>MKIQIISLNEHVDPLAVFFQSIPTEFLSLIRSKFTRYKEYGDVIPCKSLKTLNPKIWKYKGLIYKLRIDCGQQSARILFARSDHNLIILHGFLKTTRKTPARDAHLAIENLSNLNCAIDWI</sequence>
<proteinExistence type="predicted"/>
<dbReference type="OrthoDB" id="3233388at2"/>
<evidence type="ECO:0000313" key="1">
    <source>
        <dbReference type="EMBL" id="SPY44676.1"/>
    </source>
</evidence>
<organism evidence="1 2">
    <name type="scientific">Photobacterium damselae</name>
    <dbReference type="NCBI Taxonomy" id="38293"/>
    <lineage>
        <taxon>Bacteria</taxon>
        <taxon>Pseudomonadati</taxon>
        <taxon>Pseudomonadota</taxon>
        <taxon>Gammaproteobacteria</taxon>
        <taxon>Vibrionales</taxon>
        <taxon>Vibrionaceae</taxon>
        <taxon>Photobacterium</taxon>
    </lineage>
</organism>
<gene>
    <name evidence="1" type="ORF">NCTC11647_03626</name>
</gene>
<dbReference type="Pfam" id="PF05973">
    <property type="entry name" value="Gp49"/>
    <property type="match status" value="1"/>
</dbReference>
<reference evidence="1 2" key="1">
    <citation type="submission" date="2018-06" db="EMBL/GenBank/DDBJ databases">
        <authorList>
            <consortium name="Pathogen Informatics"/>
            <person name="Doyle S."/>
        </authorList>
    </citation>
    <scope>NUCLEOTIDE SEQUENCE [LARGE SCALE GENOMIC DNA]</scope>
    <source>
        <strain evidence="1 2">NCTC11647</strain>
    </source>
</reference>